<evidence type="ECO:0000256" key="7">
    <source>
        <dbReference type="SAM" id="Phobius"/>
    </source>
</evidence>
<dbReference type="Proteomes" id="UP001165740">
    <property type="component" value="Chromosome 7"/>
</dbReference>
<feature type="domain" description="PNT" evidence="9">
    <location>
        <begin position="564"/>
        <end position="650"/>
    </location>
</feature>
<dbReference type="PROSITE" id="PS00345">
    <property type="entry name" value="ETS_DOMAIN_1"/>
    <property type="match status" value="1"/>
</dbReference>
<evidence type="ECO:0000259" key="8">
    <source>
        <dbReference type="PROSITE" id="PS50061"/>
    </source>
</evidence>
<dbReference type="Pfam" id="PF00178">
    <property type="entry name" value="Ets"/>
    <property type="match status" value="1"/>
</dbReference>
<evidence type="ECO:0000256" key="4">
    <source>
        <dbReference type="ARBA" id="ARBA00023242"/>
    </source>
</evidence>
<dbReference type="GeneID" id="106058449"/>
<dbReference type="SMART" id="SM00413">
    <property type="entry name" value="ETS"/>
    <property type="match status" value="1"/>
</dbReference>
<evidence type="ECO:0000256" key="3">
    <source>
        <dbReference type="ARBA" id="ARBA00023125"/>
    </source>
</evidence>
<feature type="domain" description="ETS" evidence="8">
    <location>
        <begin position="823"/>
        <end position="903"/>
    </location>
</feature>
<keyword evidence="3 5" id="KW-0238">DNA-binding</keyword>
<dbReference type="InterPro" id="IPR003118">
    <property type="entry name" value="Pointed_dom"/>
</dbReference>
<dbReference type="RefSeq" id="XP_055891470.1">
    <property type="nucleotide sequence ID" value="XM_056035495.1"/>
</dbReference>
<dbReference type="SUPFAM" id="SSF47769">
    <property type="entry name" value="SAM/Pointed domain"/>
    <property type="match status" value="1"/>
</dbReference>
<dbReference type="GO" id="GO:0000981">
    <property type="term" value="F:DNA-binding transcription factor activity, RNA polymerase II-specific"/>
    <property type="evidence" value="ECO:0007669"/>
    <property type="project" value="TreeGrafter"/>
</dbReference>
<feature type="compositionally biased region" description="Polar residues" evidence="6">
    <location>
        <begin position="361"/>
        <end position="378"/>
    </location>
</feature>
<reference evidence="11" key="1">
    <citation type="submission" date="2025-08" db="UniProtKB">
        <authorList>
            <consortium name="RefSeq"/>
        </authorList>
    </citation>
    <scope>IDENTIFICATION</scope>
</reference>
<feature type="region of interest" description="Disordered" evidence="6">
    <location>
        <begin position="463"/>
        <end position="510"/>
    </location>
</feature>
<dbReference type="InterPro" id="IPR036388">
    <property type="entry name" value="WH-like_DNA-bd_sf"/>
</dbReference>
<keyword evidence="10" id="KW-1185">Reference proteome</keyword>
<evidence type="ECO:0000313" key="11">
    <source>
        <dbReference type="RefSeq" id="XP_055891470.1"/>
    </source>
</evidence>
<dbReference type="GO" id="GO:0030154">
    <property type="term" value="P:cell differentiation"/>
    <property type="evidence" value="ECO:0007669"/>
    <property type="project" value="TreeGrafter"/>
</dbReference>
<accession>A0A9W3AW71</accession>
<evidence type="ECO:0000259" key="9">
    <source>
        <dbReference type="PROSITE" id="PS51433"/>
    </source>
</evidence>
<dbReference type="InterPro" id="IPR036390">
    <property type="entry name" value="WH_DNA-bd_sf"/>
</dbReference>
<keyword evidence="7" id="KW-0472">Membrane</keyword>
<gene>
    <name evidence="11" type="primary">LOC106058449</name>
</gene>
<dbReference type="PROSITE" id="PS00346">
    <property type="entry name" value="ETS_DOMAIN_2"/>
    <property type="match status" value="1"/>
</dbReference>
<comment type="similarity">
    <text evidence="2 5">Belongs to the ETS family.</text>
</comment>
<dbReference type="PANTHER" id="PTHR11849:SF304">
    <property type="entry name" value="DNA-BINDING PROTEIN D-ETS-3"/>
    <property type="match status" value="1"/>
</dbReference>
<keyword evidence="7" id="KW-1133">Transmembrane helix</keyword>
<dbReference type="GO" id="GO:0043565">
    <property type="term" value="F:sequence-specific DNA binding"/>
    <property type="evidence" value="ECO:0007669"/>
    <property type="project" value="InterPro"/>
</dbReference>
<organism evidence="10 11">
    <name type="scientific">Biomphalaria glabrata</name>
    <name type="common">Bloodfluke planorb</name>
    <name type="synonym">Freshwater snail</name>
    <dbReference type="NCBI Taxonomy" id="6526"/>
    <lineage>
        <taxon>Eukaryota</taxon>
        <taxon>Metazoa</taxon>
        <taxon>Spiralia</taxon>
        <taxon>Lophotrochozoa</taxon>
        <taxon>Mollusca</taxon>
        <taxon>Gastropoda</taxon>
        <taxon>Heterobranchia</taxon>
        <taxon>Euthyneura</taxon>
        <taxon>Panpulmonata</taxon>
        <taxon>Hygrophila</taxon>
        <taxon>Lymnaeoidea</taxon>
        <taxon>Planorbidae</taxon>
        <taxon>Biomphalaria</taxon>
    </lineage>
</organism>
<protein>
    <submittedName>
        <fullName evidence="11">Uncharacterized protein LOC106058449 isoform X1</fullName>
    </submittedName>
</protein>
<dbReference type="OrthoDB" id="6159193at2759"/>
<feature type="region of interest" description="Disordered" evidence="6">
    <location>
        <begin position="354"/>
        <end position="378"/>
    </location>
</feature>
<feature type="transmembrane region" description="Helical" evidence="7">
    <location>
        <begin position="708"/>
        <end position="727"/>
    </location>
</feature>
<comment type="subcellular location">
    <subcellularLocation>
        <location evidence="1 5">Nucleus</location>
    </subcellularLocation>
</comment>
<evidence type="ECO:0000313" key="10">
    <source>
        <dbReference type="Proteomes" id="UP001165740"/>
    </source>
</evidence>
<evidence type="ECO:0000256" key="1">
    <source>
        <dbReference type="ARBA" id="ARBA00004123"/>
    </source>
</evidence>
<evidence type="ECO:0000256" key="6">
    <source>
        <dbReference type="SAM" id="MobiDB-lite"/>
    </source>
</evidence>
<dbReference type="InterPro" id="IPR046328">
    <property type="entry name" value="ETS_fam"/>
</dbReference>
<dbReference type="InterPro" id="IPR013761">
    <property type="entry name" value="SAM/pointed_sf"/>
</dbReference>
<dbReference type="Gene3D" id="1.10.150.50">
    <property type="entry name" value="Transcription Factor, Ets-1"/>
    <property type="match status" value="1"/>
</dbReference>
<dbReference type="InterPro" id="IPR000418">
    <property type="entry name" value="Ets_dom"/>
</dbReference>
<evidence type="ECO:0000256" key="5">
    <source>
        <dbReference type="RuleBase" id="RU004019"/>
    </source>
</evidence>
<name>A0A9W3AW71_BIOGL</name>
<dbReference type="PROSITE" id="PS51433">
    <property type="entry name" value="PNT"/>
    <property type="match status" value="1"/>
</dbReference>
<sequence length="993" mass="109152">MARDKTDADVSLFAILAVAGRKHERKASRDDSIHVELKGLSYNTFEANRNMESCDAYNSMVSRAVSVNTAVSVNYSVPISPAAAVSSVEKVSTKRKKRVVDSFRGRKSCKLDASGSLSKHNSDKTVISAEQTAKNNKSLNGNDICATSKSVKSILVSNVGQYGGTTFVSSSVSDMSHLVSTEVNNSFSSDGPASSKRMFSPPSVTNCCVSTGLLQNKTGTNEALLSTLESMFGLKSQEKKTIKEEPNICGTIPMETNGIGRFPESCYLSEDKPNVNAYSQQSENKSVNTLLDFLKTGSKSEIQNTSSEQSFLAVQPQSNNLEAMPLNLDLSGERKFMYSDTLTPNVKFPLNETPEKLTGNPECSSPTGNTNNKPTERFSTNGFSSCSYPSRNDIPSCMEETFQNSSLQQNAFLYQKEAGSTHLGSMQASEFPLHNPTLSLFQNDALSTSESILMTSFCSPGVGTLPSPPTSDASLSSSPERHRKQPDVPIFFQNKPTQQRQSEGDSYQWRDTPIGVKSQCMYARSLHKYRDSPDLKTDAKDLNEHTLSQQDEDYDNYGPQDYVYDFDSGKRKGKSVLVPADISLWTQENVTNWLKCTALEYNLTDVDVSKFYGVDGPRLCTMTQDDIYKLAGPQDSQVLYRYLTYLKKANGNRHINRNPPLKSEVPGDASLDVSSPGIPPLIDTTSSCDVSIAPSFPPSASVVAGHRWATVVIVILFLISTFVMVFVSDTYSGLAKLAWSTQPHSVASAYTPTFPGLSKSAFDTSVHGAQWRAAHAYAQQFPTVGKSSLESNLHSTQWRTTQDLYQILGPISSRLSTSGSGQIQLWQFLLELLSDSANAACITWEGTNGEFKLVDPDEVARRWGERKSKPNMNYDKLSRALRYYYDKNIMTKVHGKRYAYKFDFAGLDQLLHSASSDSAFKFHQDVFGFQSYPAHKYFRPPTHPMSPASAAGLFQPAGCYWSSHGNGFLAGIGSHVMASHHSAHLPSLGYPYS</sequence>
<dbReference type="FunFam" id="1.10.10.10:FF:000039">
    <property type="entry name" value="Friend leukemia integration 1 transcription factor"/>
    <property type="match status" value="1"/>
</dbReference>
<dbReference type="Gene3D" id="1.10.10.10">
    <property type="entry name" value="Winged helix-like DNA-binding domain superfamily/Winged helix DNA-binding domain"/>
    <property type="match status" value="1"/>
</dbReference>
<keyword evidence="7" id="KW-0812">Transmembrane</keyword>
<feature type="compositionally biased region" description="Polar residues" evidence="6">
    <location>
        <begin position="494"/>
        <end position="505"/>
    </location>
</feature>
<dbReference type="AlphaFoldDB" id="A0A9W3AW71"/>
<dbReference type="SUPFAM" id="SSF46785">
    <property type="entry name" value="Winged helix' DNA-binding domain"/>
    <property type="match status" value="1"/>
</dbReference>
<evidence type="ECO:0000256" key="2">
    <source>
        <dbReference type="ARBA" id="ARBA00005562"/>
    </source>
</evidence>
<dbReference type="PROSITE" id="PS50061">
    <property type="entry name" value="ETS_DOMAIN_3"/>
    <property type="match status" value="1"/>
</dbReference>
<dbReference type="PRINTS" id="PR00454">
    <property type="entry name" value="ETSDOMAIN"/>
</dbReference>
<proteinExistence type="inferred from homology"/>
<dbReference type="PANTHER" id="PTHR11849">
    <property type="entry name" value="ETS"/>
    <property type="match status" value="1"/>
</dbReference>
<keyword evidence="4 5" id="KW-0539">Nucleus</keyword>
<dbReference type="GO" id="GO:0005634">
    <property type="term" value="C:nucleus"/>
    <property type="evidence" value="ECO:0007669"/>
    <property type="project" value="UniProtKB-SubCell"/>
</dbReference>
<dbReference type="Pfam" id="PF02198">
    <property type="entry name" value="SAM_PNT"/>
    <property type="match status" value="1"/>
</dbReference>
<dbReference type="SMART" id="SM00251">
    <property type="entry name" value="SAM_PNT"/>
    <property type="match status" value="1"/>
</dbReference>